<dbReference type="Gene3D" id="3.40.30.10">
    <property type="entry name" value="Glutaredoxin"/>
    <property type="match status" value="1"/>
</dbReference>
<name>A0A8T9C434_9HELO</name>
<evidence type="ECO:0000313" key="4">
    <source>
        <dbReference type="Proteomes" id="UP000469558"/>
    </source>
</evidence>
<evidence type="ECO:0000256" key="1">
    <source>
        <dbReference type="SAM" id="MobiDB-lite"/>
    </source>
</evidence>
<evidence type="ECO:0000259" key="2">
    <source>
        <dbReference type="Pfam" id="PF13409"/>
    </source>
</evidence>
<protein>
    <submittedName>
        <fullName evidence="3">Glutathionyl-hydroquinone reductase</fullName>
    </submittedName>
</protein>
<dbReference type="InterPro" id="IPR036282">
    <property type="entry name" value="Glutathione-S-Trfase_C_sf"/>
</dbReference>
<comment type="caution">
    <text evidence="3">The sequence shown here is derived from an EMBL/GenBank/DDBJ whole genome shotgun (WGS) entry which is preliminary data.</text>
</comment>
<dbReference type="Pfam" id="PF13409">
    <property type="entry name" value="GST_N_2"/>
    <property type="match status" value="1"/>
</dbReference>
<dbReference type="SUPFAM" id="SSF52833">
    <property type="entry name" value="Thioredoxin-like"/>
    <property type="match status" value="1"/>
</dbReference>
<dbReference type="AlphaFoldDB" id="A0A8T9C434"/>
<sequence length="248" mass="27725">MSEVKHSSVHQVPPSGVPLVPQLPTSFAPPTPRFSSAISPDPGSEFLAEPDRYALYIHLGCPWAHRANIVYNLKRLQPLLALSVVSIHRDQSKSWTYDGSSGSDATDQVEGVKNMKELYQKADPAYTGYFSIPLIWDRKKKTIVNSDSGEIIEMLYSSFDAFLSPELREVNKPGGGLYPEVLRSQIDILSNEIHLDFNWGTYKCGFAPSPADYDASMKRLFGRLDEIEKLLGHSKFLLGNHITQPDIM</sequence>
<feature type="region of interest" description="Disordered" evidence="1">
    <location>
        <begin position="1"/>
        <end position="23"/>
    </location>
</feature>
<dbReference type="EMBL" id="QGMK01000692">
    <property type="protein sequence ID" value="TVY80398.1"/>
    <property type="molecule type" value="Genomic_DNA"/>
</dbReference>
<accession>A0A8T9C434</accession>
<dbReference type="InterPro" id="IPR036249">
    <property type="entry name" value="Thioredoxin-like_sf"/>
</dbReference>
<dbReference type="Gene3D" id="1.20.1050.10">
    <property type="match status" value="1"/>
</dbReference>
<gene>
    <name evidence="3" type="primary">yqjG</name>
    <name evidence="3" type="ORF">LSUE1_G004396</name>
</gene>
<dbReference type="SUPFAM" id="SSF47616">
    <property type="entry name" value="GST C-terminal domain-like"/>
    <property type="match status" value="1"/>
</dbReference>
<dbReference type="GO" id="GO:0005737">
    <property type="term" value="C:cytoplasm"/>
    <property type="evidence" value="ECO:0007669"/>
    <property type="project" value="TreeGrafter"/>
</dbReference>
<dbReference type="InterPro" id="IPR016639">
    <property type="entry name" value="GST_Omega/GSH"/>
</dbReference>
<dbReference type="GO" id="GO:0004364">
    <property type="term" value="F:glutathione transferase activity"/>
    <property type="evidence" value="ECO:0007669"/>
    <property type="project" value="InterPro"/>
</dbReference>
<dbReference type="PANTHER" id="PTHR32419:SF25">
    <property type="entry name" value="GLUTATHIONE S-TRANSFERASE (EUROFUNG)"/>
    <property type="match status" value="1"/>
</dbReference>
<dbReference type="Proteomes" id="UP000469558">
    <property type="component" value="Unassembled WGS sequence"/>
</dbReference>
<keyword evidence="4" id="KW-1185">Reference proteome</keyword>
<dbReference type="PANTHER" id="PTHR32419">
    <property type="entry name" value="GLUTATHIONYL-HYDROQUINONE REDUCTASE"/>
    <property type="match status" value="1"/>
</dbReference>
<dbReference type="InterPro" id="IPR004045">
    <property type="entry name" value="Glutathione_S-Trfase_N"/>
</dbReference>
<feature type="domain" description="GST N-terminal" evidence="2">
    <location>
        <begin position="61"/>
        <end position="156"/>
    </location>
</feature>
<organism evidence="3 4">
    <name type="scientific">Lachnellula suecica</name>
    <dbReference type="NCBI Taxonomy" id="602035"/>
    <lineage>
        <taxon>Eukaryota</taxon>
        <taxon>Fungi</taxon>
        <taxon>Dikarya</taxon>
        <taxon>Ascomycota</taxon>
        <taxon>Pezizomycotina</taxon>
        <taxon>Leotiomycetes</taxon>
        <taxon>Helotiales</taxon>
        <taxon>Lachnaceae</taxon>
        <taxon>Lachnellula</taxon>
    </lineage>
</organism>
<reference evidence="3 4" key="1">
    <citation type="submission" date="2018-05" db="EMBL/GenBank/DDBJ databases">
        <title>Genome sequencing and assembly of the regulated plant pathogen Lachnellula willkommii and related sister species for the development of diagnostic species identification markers.</title>
        <authorList>
            <person name="Giroux E."/>
            <person name="Bilodeau G."/>
        </authorList>
    </citation>
    <scope>NUCLEOTIDE SEQUENCE [LARGE SCALE GENOMIC DNA]</scope>
    <source>
        <strain evidence="3 4">CBS 268.59</strain>
    </source>
</reference>
<dbReference type="OrthoDB" id="2309723at2759"/>
<evidence type="ECO:0000313" key="3">
    <source>
        <dbReference type="EMBL" id="TVY80398.1"/>
    </source>
</evidence>
<proteinExistence type="predicted"/>